<dbReference type="PANTHER" id="PTHR47787:SF1">
    <property type="entry name" value="CENTROMERE-BINDING PROTEIN 1"/>
    <property type="match status" value="1"/>
</dbReference>
<evidence type="ECO:0000256" key="1">
    <source>
        <dbReference type="ARBA" id="ARBA00023125"/>
    </source>
</evidence>
<dbReference type="EMBL" id="MU004195">
    <property type="protein sequence ID" value="KAF2491752.1"/>
    <property type="molecule type" value="Genomic_DNA"/>
</dbReference>
<accession>A0A6A6QHQ6</accession>
<dbReference type="OrthoDB" id="71302at2759"/>
<evidence type="ECO:0000313" key="6">
    <source>
        <dbReference type="Proteomes" id="UP000799750"/>
    </source>
</evidence>
<proteinExistence type="predicted"/>
<dbReference type="GO" id="GO:0005634">
    <property type="term" value="C:nucleus"/>
    <property type="evidence" value="ECO:0007669"/>
    <property type="project" value="TreeGrafter"/>
</dbReference>
<name>A0A6A6QHQ6_9PEZI</name>
<dbReference type="Gene3D" id="4.10.280.10">
    <property type="entry name" value="Helix-loop-helix DNA-binding domain"/>
    <property type="match status" value="1"/>
</dbReference>
<keyword evidence="2" id="KW-0539">Nucleus</keyword>
<dbReference type="SUPFAM" id="SSF47459">
    <property type="entry name" value="HLH, helix-loop-helix DNA-binding domain"/>
    <property type="match status" value="1"/>
</dbReference>
<dbReference type="InterPro" id="IPR036638">
    <property type="entry name" value="HLH_DNA-bd_sf"/>
</dbReference>
<evidence type="ECO:0000256" key="3">
    <source>
        <dbReference type="SAM" id="MobiDB-lite"/>
    </source>
</evidence>
<feature type="domain" description="BHLH" evidence="4">
    <location>
        <begin position="186"/>
        <end position="234"/>
    </location>
</feature>
<dbReference type="PANTHER" id="PTHR47787">
    <property type="entry name" value="CENTROMERE-BINDING PROTEIN 1"/>
    <property type="match status" value="1"/>
</dbReference>
<dbReference type="GO" id="GO:0003677">
    <property type="term" value="F:DNA binding"/>
    <property type="evidence" value="ECO:0007669"/>
    <property type="project" value="UniProtKB-KW"/>
</dbReference>
<feature type="region of interest" description="Disordered" evidence="3">
    <location>
        <begin position="119"/>
        <end position="196"/>
    </location>
</feature>
<dbReference type="Pfam" id="PF00010">
    <property type="entry name" value="HLH"/>
    <property type="match status" value="1"/>
</dbReference>
<dbReference type="GO" id="GO:0003700">
    <property type="term" value="F:DNA-binding transcription factor activity"/>
    <property type="evidence" value="ECO:0007669"/>
    <property type="project" value="InterPro"/>
</dbReference>
<evidence type="ECO:0000313" key="5">
    <source>
        <dbReference type="EMBL" id="KAF2491752.1"/>
    </source>
</evidence>
<dbReference type="GO" id="GO:0046983">
    <property type="term" value="F:protein dimerization activity"/>
    <property type="evidence" value="ECO:0007669"/>
    <property type="project" value="InterPro"/>
</dbReference>
<evidence type="ECO:0000259" key="4">
    <source>
        <dbReference type="PROSITE" id="PS50888"/>
    </source>
</evidence>
<gene>
    <name evidence="5" type="ORF">BU16DRAFT_552379</name>
</gene>
<dbReference type="AlphaFoldDB" id="A0A6A6QHQ6"/>
<organism evidence="5 6">
    <name type="scientific">Lophium mytilinum</name>
    <dbReference type="NCBI Taxonomy" id="390894"/>
    <lineage>
        <taxon>Eukaryota</taxon>
        <taxon>Fungi</taxon>
        <taxon>Dikarya</taxon>
        <taxon>Ascomycota</taxon>
        <taxon>Pezizomycotina</taxon>
        <taxon>Dothideomycetes</taxon>
        <taxon>Pleosporomycetidae</taxon>
        <taxon>Mytilinidiales</taxon>
        <taxon>Mytilinidiaceae</taxon>
        <taxon>Lophium</taxon>
    </lineage>
</organism>
<evidence type="ECO:0000256" key="2">
    <source>
        <dbReference type="ARBA" id="ARBA00023242"/>
    </source>
</evidence>
<dbReference type="InterPro" id="IPR047206">
    <property type="entry name" value="bHLHzip_scCBP1-like"/>
</dbReference>
<dbReference type="CDD" id="cd11398">
    <property type="entry name" value="bHLHzip_scCBP1"/>
    <property type="match status" value="1"/>
</dbReference>
<sequence>MADTAGYPTHDAKAADSVHNNKRKRESRGDHASRPAPGDSSRATISSAGAADLTDQNTAAFLAAHNAAADDNMQNSALDFSLQQNGGANSSNAGDTAAAALAHYSMTVPQATELSFQATGSAGEGSSFLGDHGVHQQQQHGMPDTNIDVLQTPSKYEDPGNSGANDSPPNTGGHKPTVGSDEWHKVRRDNHKEVERRRRETINEGINELAKIVPGCEKNKGSILQRAVQFITQLKENESQNIEKWTLEKLLTEQAITELSGSCEKFKGEMQRAWDEVEIYKRACRNAGIVPPEIKERENADQNGE</sequence>
<feature type="region of interest" description="Disordered" evidence="3">
    <location>
        <begin position="1"/>
        <end position="51"/>
    </location>
</feature>
<protein>
    <recommendedName>
        <fullName evidence="4">BHLH domain-containing protein</fullName>
    </recommendedName>
</protein>
<reference evidence="5" key="1">
    <citation type="journal article" date="2020" name="Stud. Mycol.">
        <title>101 Dothideomycetes genomes: a test case for predicting lifestyles and emergence of pathogens.</title>
        <authorList>
            <person name="Haridas S."/>
            <person name="Albert R."/>
            <person name="Binder M."/>
            <person name="Bloem J."/>
            <person name="Labutti K."/>
            <person name="Salamov A."/>
            <person name="Andreopoulos B."/>
            <person name="Baker S."/>
            <person name="Barry K."/>
            <person name="Bills G."/>
            <person name="Bluhm B."/>
            <person name="Cannon C."/>
            <person name="Castanera R."/>
            <person name="Culley D."/>
            <person name="Daum C."/>
            <person name="Ezra D."/>
            <person name="Gonzalez J."/>
            <person name="Henrissat B."/>
            <person name="Kuo A."/>
            <person name="Liang C."/>
            <person name="Lipzen A."/>
            <person name="Lutzoni F."/>
            <person name="Magnuson J."/>
            <person name="Mondo S."/>
            <person name="Nolan M."/>
            <person name="Ohm R."/>
            <person name="Pangilinan J."/>
            <person name="Park H.-J."/>
            <person name="Ramirez L."/>
            <person name="Alfaro M."/>
            <person name="Sun H."/>
            <person name="Tritt A."/>
            <person name="Yoshinaga Y."/>
            <person name="Zwiers L.-H."/>
            <person name="Turgeon B."/>
            <person name="Goodwin S."/>
            <person name="Spatafora J."/>
            <person name="Crous P."/>
            <person name="Grigoriev I."/>
        </authorList>
    </citation>
    <scope>NUCLEOTIDE SEQUENCE</scope>
    <source>
        <strain evidence="5">CBS 269.34</strain>
    </source>
</reference>
<dbReference type="SMART" id="SM00353">
    <property type="entry name" value="HLH"/>
    <property type="match status" value="1"/>
</dbReference>
<dbReference type="InterPro" id="IPR011598">
    <property type="entry name" value="bHLH_dom"/>
</dbReference>
<keyword evidence="1" id="KW-0238">DNA-binding</keyword>
<dbReference type="PROSITE" id="PS50888">
    <property type="entry name" value="BHLH"/>
    <property type="match status" value="1"/>
</dbReference>
<dbReference type="Proteomes" id="UP000799750">
    <property type="component" value="Unassembled WGS sequence"/>
</dbReference>
<keyword evidence="6" id="KW-1185">Reference proteome</keyword>